<dbReference type="Proteomes" id="UP000692954">
    <property type="component" value="Unassembled WGS sequence"/>
</dbReference>
<protein>
    <recommendedName>
        <fullName evidence="4">Transmembrane protein</fullName>
    </recommendedName>
</protein>
<feature type="chain" id="PRO_5035730861" description="Transmembrane protein" evidence="1">
    <location>
        <begin position="16"/>
        <end position="381"/>
    </location>
</feature>
<feature type="signal peptide" evidence="1">
    <location>
        <begin position="1"/>
        <end position="15"/>
    </location>
</feature>
<reference evidence="2" key="1">
    <citation type="submission" date="2021-01" db="EMBL/GenBank/DDBJ databases">
        <authorList>
            <consortium name="Genoscope - CEA"/>
            <person name="William W."/>
        </authorList>
    </citation>
    <scope>NUCLEOTIDE SEQUENCE</scope>
</reference>
<organism evidence="2 3">
    <name type="scientific">Paramecium sonneborni</name>
    <dbReference type="NCBI Taxonomy" id="65129"/>
    <lineage>
        <taxon>Eukaryota</taxon>
        <taxon>Sar</taxon>
        <taxon>Alveolata</taxon>
        <taxon>Ciliophora</taxon>
        <taxon>Intramacronucleata</taxon>
        <taxon>Oligohymenophorea</taxon>
        <taxon>Peniculida</taxon>
        <taxon>Parameciidae</taxon>
        <taxon>Paramecium</taxon>
    </lineage>
</organism>
<accession>A0A8S1JV83</accession>
<name>A0A8S1JV83_9CILI</name>
<evidence type="ECO:0000313" key="3">
    <source>
        <dbReference type="Proteomes" id="UP000692954"/>
    </source>
</evidence>
<proteinExistence type="predicted"/>
<keyword evidence="3" id="KW-1185">Reference proteome</keyword>
<keyword evidence="1" id="KW-0732">Signal</keyword>
<evidence type="ECO:0008006" key="4">
    <source>
        <dbReference type="Google" id="ProtNLM"/>
    </source>
</evidence>
<dbReference type="OrthoDB" id="291214at2759"/>
<dbReference type="EMBL" id="CAJJDN010000001">
    <property type="protein sequence ID" value="CAD8046341.1"/>
    <property type="molecule type" value="Genomic_DNA"/>
</dbReference>
<evidence type="ECO:0000313" key="2">
    <source>
        <dbReference type="EMBL" id="CAD8046341.1"/>
    </source>
</evidence>
<gene>
    <name evidence="2" type="ORF">PSON_ATCC_30995.1.T0010563</name>
</gene>
<comment type="caution">
    <text evidence="2">The sequence shown here is derived from an EMBL/GenBank/DDBJ whole genome shotgun (WGS) entry which is preliminary data.</text>
</comment>
<dbReference type="AlphaFoldDB" id="A0A8S1JV83"/>
<evidence type="ECO:0000256" key="1">
    <source>
        <dbReference type="SAM" id="SignalP"/>
    </source>
</evidence>
<sequence length="381" mass="43761">MMSLIFYVLFPSALAQLDSVNCIFEQVFDIDTYEDLIDKAKFGNGSIDVIQTTKKLLLLDQDLNVLNSTLGPKTTGYSCNRVIGYPLENIFFVGCQQNGSEAYLQGYQCYGVNCNPFGGMVYIPLGVQLFDKAIVIGNTLIMLQNDRILFYTIVIQTNAWYMRTTSYIFDKIYFNRNSLQLTDFDVKSYYIDSQLVYRLLMTEKNDGVLWVDSILRTNNLVPYSQGYIPLRQAIISLKSTTKFKSAALWKVSENLSQFIITTDFEDNYQILYQANKTIVEAVLNRYKDWTQISYVTLKGNAVAIPYQNSQGTVVTPLYKIKSLTDSNEIVQLNQDYNDLLFSSSLKHFLIYFVDNDFVIYKSDADSFTKCKLNQYNNIINQ</sequence>